<keyword evidence="2" id="KW-1185">Reference proteome</keyword>
<evidence type="ECO:0008006" key="3">
    <source>
        <dbReference type="Google" id="ProtNLM"/>
    </source>
</evidence>
<sequence length="468" mass="52625">MIPENFAIRVDASLAPETCSVPGHLLLALQVKPDQPVTIFAGNRQARANLKESNFLPQTISISPATAAQLYIPPELKLDLMVLPGRGTLRLGPFIAIYGYKNLAGRRIFSEQTSYFGKLCQVSRKIHALTYVVAPEDLNINAGFTYGHVLEKSATGLRWTKKALPLPDVFYDRGLFPKGPHKMTSIKVRRYLRAAWGDKFFNPKFFDKWRTHLWLSEHAVLRRYLPTTVHIQAAEAAKNFIARHSSVYLKPSGGSSGRGILRVRRDRNSYTCEYLKKKVIYRSVYGNLDQMWQDLLDKQMLNKKFIVQQDLNLAKYQARPFDVRVLMQKGLDGKWRLTGMAARLGGSNAITTNLHAGGTAQPLEQILSALFGAKKAYQMQSEIEHLCFLTCSWVEQVSGLQFGEIAVDVGIDNTGKIWLIELNAVPGRTVFTKIGPAHLTKQAVSRPIEYALYLAGFGKMQNNEQELI</sequence>
<dbReference type="SUPFAM" id="SSF56059">
    <property type="entry name" value="Glutathione synthetase ATP-binding domain-like"/>
    <property type="match status" value="1"/>
</dbReference>
<gene>
    <name evidence="1" type="ORF">Tfer_0056</name>
</gene>
<dbReference type="InterPro" id="IPR026838">
    <property type="entry name" value="YheC/D"/>
</dbReference>
<dbReference type="Gene3D" id="3.30.470.20">
    <property type="entry name" value="ATP-grasp fold, B domain"/>
    <property type="match status" value="1"/>
</dbReference>
<protein>
    <recommendedName>
        <fullName evidence="3">ATP-grasp domain-containing protein</fullName>
    </recommendedName>
</protein>
<dbReference type="PATRIC" id="fig|281456.6.peg.57"/>
<evidence type="ECO:0000313" key="1">
    <source>
        <dbReference type="EMBL" id="KNZ70987.1"/>
    </source>
</evidence>
<proteinExistence type="predicted"/>
<accession>A0A0L6W5Y6</accession>
<organism evidence="1 2">
    <name type="scientific">Thermincola ferriacetica</name>
    <dbReference type="NCBI Taxonomy" id="281456"/>
    <lineage>
        <taxon>Bacteria</taxon>
        <taxon>Bacillati</taxon>
        <taxon>Bacillota</taxon>
        <taxon>Clostridia</taxon>
        <taxon>Eubacteriales</taxon>
        <taxon>Thermincolaceae</taxon>
        <taxon>Thermincola</taxon>
    </lineage>
</organism>
<name>A0A0L6W5Y6_9FIRM</name>
<dbReference type="EMBL" id="LGTE01000001">
    <property type="protein sequence ID" value="KNZ70987.1"/>
    <property type="molecule type" value="Genomic_DNA"/>
</dbReference>
<dbReference type="RefSeq" id="WP_052216381.1">
    <property type="nucleotide sequence ID" value="NZ_LGTE01000001.1"/>
</dbReference>
<comment type="caution">
    <text evidence="1">The sequence shown here is derived from an EMBL/GenBank/DDBJ whole genome shotgun (WGS) entry which is preliminary data.</text>
</comment>
<reference evidence="2" key="1">
    <citation type="submission" date="2015-07" db="EMBL/GenBank/DDBJ databases">
        <title>Complete Genome of Thermincola ferriacetica strain Z-0001T.</title>
        <authorList>
            <person name="Lusk B."/>
            <person name="Badalamenti J.P."/>
            <person name="Parameswaran P."/>
            <person name="Bond D.R."/>
            <person name="Torres C.I."/>
        </authorList>
    </citation>
    <scope>NUCLEOTIDE SEQUENCE [LARGE SCALE GENOMIC DNA]</scope>
    <source>
        <strain evidence="2">Z-0001</strain>
    </source>
</reference>
<dbReference type="Pfam" id="PF14398">
    <property type="entry name" value="ATPgrasp_YheCD"/>
    <property type="match status" value="1"/>
</dbReference>
<evidence type="ECO:0000313" key="2">
    <source>
        <dbReference type="Proteomes" id="UP000037175"/>
    </source>
</evidence>
<dbReference type="AlphaFoldDB" id="A0A0L6W5Y6"/>
<dbReference type="Proteomes" id="UP000037175">
    <property type="component" value="Unassembled WGS sequence"/>
</dbReference>